<feature type="domain" description="Heme haloperoxidase family profile" evidence="9">
    <location>
        <begin position="52"/>
        <end position="353"/>
    </location>
</feature>
<keyword evidence="5" id="KW-0560">Oxidoreductase</keyword>
<evidence type="ECO:0000256" key="2">
    <source>
        <dbReference type="ARBA" id="ARBA00022559"/>
    </source>
</evidence>
<feature type="compositionally biased region" description="Low complexity" evidence="8">
    <location>
        <begin position="213"/>
        <end position="228"/>
    </location>
</feature>
<accession>A0A0D0C9Y9</accession>
<evidence type="ECO:0000313" key="11">
    <source>
        <dbReference type="Proteomes" id="UP000053593"/>
    </source>
</evidence>
<dbReference type="Pfam" id="PF01328">
    <property type="entry name" value="Peroxidase_2"/>
    <property type="match status" value="1"/>
</dbReference>
<dbReference type="Gene3D" id="1.10.489.10">
    <property type="entry name" value="Chloroperoxidase-like"/>
    <property type="match status" value="1"/>
</dbReference>
<name>A0A0D0C9Y9_9AGAR</name>
<dbReference type="InterPro" id="IPR000028">
    <property type="entry name" value="Chloroperoxidase"/>
</dbReference>
<comment type="similarity">
    <text evidence="7">Belongs to the chloroperoxidase family.</text>
</comment>
<evidence type="ECO:0000259" key="9">
    <source>
        <dbReference type="PROSITE" id="PS51405"/>
    </source>
</evidence>
<evidence type="ECO:0000256" key="7">
    <source>
        <dbReference type="ARBA" id="ARBA00025795"/>
    </source>
</evidence>
<dbReference type="GO" id="GO:0004601">
    <property type="term" value="F:peroxidase activity"/>
    <property type="evidence" value="ECO:0007669"/>
    <property type="project" value="UniProtKB-KW"/>
</dbReference>
<evidence type="ECO:0000256" key="1">
    <source>
        <dbReference type="ARBA" id="ARBA00001970"/>
    </source>
</evidence>
<protein>
    <recommendedName>
        <fullName evidence="9">Heme haloperoxidase family profile domain-containing protein</fullName>
    </recommendedName>
</protein>
<evidence type="ECO:0000256" key="6">
    <source>
        <dbReference type="ARBA" id="ARBA00023004"/>
    </source>
</evidence>
<evidence type="ECO:0000256" key="3">
    <source>
        <dbReference type="ARBA" id="ARBA00022617"/>
    </source>
</evidence>
<feature type="region of interest" description="Disordered" evidence="8">
    <location>
        <begin position="197"/>
        <end position="228"/>
    </location>
</feature>
<feature type="region of interest" description="Disordered" evidence="8">
    <location>
        <begin position="1"/>
        <end position="45"/>
    </location>
</feature>
<reference evidence="10 11" key="1">
    <citation type="submission" date="2014-04" db="EMBL/GenBank/DDBJ databases">
        <title>Evolutionary Origins and Diversification of the Mycorrhizal Mutualists.</title>
        <authorList>
            <consortium name="DOE Joint Genome Institute"/>
            <consortium name="Mycorrhizal Genomics Consortium"/>
            <person name="Kohler A."/>
            <person name="Kuo A."/>
            <person name="Nagy L.G."/>
            <person name="Floudas D."/>
            <person name="Copeland A."/>
            <person name="Barry K.W."/>
            <person name="Cichocki N."/>
            <person name="Veneault-Fourrey C."/>
            <person name="LaButti K."/>
            <person name="Lindquist E.A."/>
            <person name="Lipzen A."/>
            <person name="Lundell T."/>
            <person name="Morin E."/>
            <person name="Murat C."/>
            <person name="Riley R."/>
            <person name="Ohm R."/>
            <person name="Sun H."/>
            <person name="Tunlid A."/>
            <person name="Henrissat B."/>
            <person name="Grigoriev I.V."/>
            <person name="Hibbett D.S."/>
            <person name="Martin F."/>
        </authorList>
    </citation>
    <scope>NUCLEOTIDE SEQUENCE [LARGE SCALE GENOMIC DNA]</scope>
    <source>
        <strain evidence="10 11">FD-317 M1</strain>
    </source>
</reference>
<evidence type="ECO:0000313" key="10">
    <source>
        <dbReference type="EMBL" id="KIK51618.1"/>
    </source>
</evidence>
<keyword evidence="6" id="KW-0408">Iron</keyword>
<keyword evidence="4" id="KW-0479">Metal-binding</keyword>
<gene>
    <name evidence="10" type="ORF">GYMLUDRAFT_50435</name>
</gene>
<evidence type="ECO:0000256" key="5">
    <source>
        <dbReference type="ARBA" id="ARBA00023002"/>
    </source>
</evidence>
<dbReference type="InterPro" id="IPR036851">
    <property type="entry name" value="Chloroperoxidase-like_sf"/>
</dbReference>
<dbReference type="PANTHER" id="PTHR33577:SF9">
    <property type="entry name" value="PEROXIDASE STCC"/>
    <property type="match status" value="1"/>
</dbReference>
<dbReference type="GO" id="GO:0046872">
    <property type="term" value="F:metal ion binding"/>
    <property type="evidence" value="ECO:0007669"/>
    <property type="project" value="UniProtKB-KW"/>
</dbReference>
<sequence>MANPHQADSLNGTDTPISTMSSSTASTLLPAGHPEVPAHIHTNGQCPVTGHKSHEYCPPQDGDLRSVCPALNTMANHGYIPRDGQNLTFGVLFRGLKECYGLSSPLATVLVTGGFLLIHRSPLRVPYLSDLSLFSAKNPDGTVSPGGVIDLHLIGLHNGVEHDASLVHTNADGAKYAPVEIQDEWVPDLVGDILPPVQGSEPARIPHPHRSLSDSTTSSTSSDGSLSTGSSFYASAYSVPSLRKYISDPAYLDVLVNEDDVGRMRARRQKEILPDKLSAKHAEIARGEMAIILGVWRQERKEKGGIPLPWLLQWLSEERLPEVPAPMQGTDSKTPATVMWRPSHKQSLLDVVKRSSMIREVTNEIEKGKSKSFLTRLEEWIPFLRSKPQPPTGGNGGQ</sequence>
<evidence type="ECO:0000256" key="8">
    <source>
        <dbReference type="SAM" id="MobiDB-lite"/>
    </source>
</evidence>
<dbReference type="HOGENOM" id="CLU_050230_5_2_1"/>
<evidence type="ECO:0000256" key="4">
    <source>
        <dbReference type="ARBA" id="ARBA00022723"/>
    </source>
</evidence>
<dbReference type="OrthoDB" id="407298at2759"/>
<dbReference type="PROSITE" id="PS51405">
    <property type="entry name" value="HEME_HALOPEROXIDASE"/>
    <property type="match status" value="1"/>
</dbReference>
<keyword evidence="11" id="KW-1185">Reference proteome</keyword>
<feature type="compositionally biased region" description="Polar residues" evidence="8">
    <location>
        <begin position="1"/>
        <end position="17"/>
    </location>
</feature>
<dbReference type="SUPFAM" id="SSF47571">
    <property type="entry name" value="Cloroperoxidase"/>
    <property type="match status" value="1"/>
</dbReference>
<dbReference type="EMBL" id="KN834859">
    <property type="protein sequence ID" value="KIK51618.1"/>
    <property type="molecule type" value="Genomic_DNA"/>
</dbReference>
<keyword evidence="3" id="KW-0349">Heme</keyword>
<dbReference type="AlphaFoldDB" id="A0A0D0C9Y9"/>
<dbReference type="Proteomes" id="UP000053593">
    <property type="component" value="Unassembled WGS sequence"/>
</dbReference>
<organism evidence="10 11">
    <name type="scientific">Collybiopsis luxurians FD-317 M1</name>
    <dbReference type="NCBI Taxonomy" id="944289"/>
    <lineage>
        <taxon>Eukaryota</taxon>
        <taxon>Fungi</taxon>
        <taxon>Dikarya</taxon>
        <taxon>Basidiomycota</taxon>
        <taxon>Agaricomycotina</taxon>
        <taxon>Agaricomycetes</taxon>
        <taxon>Agaricomycetidae</taxon>
        <taxon>Agaricales</taxon>
        <taxon>Marasmiineae</taxon>
        <taxon>Omphalotaceae</taxon>
        <taxon>Collybiopsis</taxon>
        <taxon>Collybiopsis luxurians</taxon>
    </lineage>
</organism>
<proteinExistence type="inferred from homology"/>
<comment type="cofactor">
    <cofactor evidence="1">
        <name>heme b</name>
        <dbReference type="ChEBI" id="CHEBI:60344"/>
    </cofactor>
</comment>
<feature type="compositionally biased region" description="Low complexity" evidence="8">
    <location>
        <begin position="18"/>
        <end position="27"/>
    </location>
</feature>
<dbReference type="PANTHER" id="PTHR33577">
    <property type="entry name" value="STERIGMATOCYSTIN BIOSYNTHESIS PEROXIDASE STCC-RELATED"/>
    <property type="match status" value="1"/>
</dbReference>
<keyword evidence="2" id="KW-0575">Peroxidase</keyword>